<feature type="domain" description="TonB C-terminal" evidence="15">
    <location>
        <begin position="22"/>
        <end position="110"/>
    </location>
</feature>
<dbReference type="PROSITE" id="PS52015">
    <property type="entry name" value="TONB_CTD"/>
    <property type="match status" value="1"/>
</dbReference>
<evidence type="ECO:0000256" key="5">
    <source>
        <dbReference type="ARBA" id="ARBA00022475"/>
    </source>
</evidence>
<keyword evidence="9 13" id="KW-0653">Protein transport</keyword>
<evidence type="ECO:0000256" key="4">
    <source>
        <dbReference type="ARBA" id="ARBA00022448"/>
    </source>
</evidence>
<comment type="caution">
    <text evidence="16">The sequence shown here is derived from an EMBL/GenBank/DDBJ whole genome shotgun (WGS) entry which is preliminary data.</text>
</comment>
<dbReference type="InterPro" id="IPR006260">
    <property type="entry name" value="TonB/TolA_C"/>
</dbReference>
<feature type="signal peptide" evidence="14">
    <location>
        <begin position="1"/>
        <end position="24"/>
    </location>
</feature>
<evidence type="ECO:0000256" key="9">
    <source>
        <dbReference type="ARBA" id="ARBA00022927"/>
    </source>
</evidence>
<organism evidence="16 17">
    <name type="scientific">Raoultella lignicola</name>
    <dbReference type="NCBI Taxonomy" id="3040939"/>
    <lineage>
        <taxon>Bacteria</taxon>
        <taxon>Pseudomonadati</taxon>
        <taxon>Pseudomonadota</taxon>
        <taxon>Gammaproteobacteria</taxon>
        <taxon>Enterobacterales</taxon>
        <taxon>Enterobacteriaceae</taxon>
        <taxon>Klebsiella/Raoultella group</taxon>
        <taxon>Raoultella</taxon>
    </lineage>
</organism>
<dbReference type="EMBL" id="JARXNK020000100">
    <property type="protein sequence ID" value="MEL0551538.1"/>
    <property type="molecule type" value="Genomic_DNA"/>
</dbReference>
<dbReference type="InterPro" id="IPR051045">
    <property type="entry name" value="TonB-dependent_transducer"/>
</dbReference>
<keyword evidence="10" id="KW-1133">Transmembrane helix</keyword>
<evidence type="ECO:0000313" key="17">
    <source>
        <dbReference type="Proteomes" id="UP001312893"/>
    </source>
</evidence>
<feature type="chain" id="PRO_5047181879" description="Protein TonB" evidence="14">
    <location>
        <begin position="25"/>
        <end position="110"/>
    </location>
</feature>
<keyword evidence="14" id="KW-0732">Signal</keyword>
<evidence type="ECO:0000256" key="7">
    <source>
        <dbReference type="ARBA" id="ARBA00022692"/>
    </source>
</evidence>
<evidence type="ECO:0000259" key="15">
    <source>
        <dbReference type="PROSITE" id="PS52015"/>
    </source>
</evidence>
<keyword evidence="8" id="KW-0677">Repeat</keyword>
<dbReference type="PROSITE" id="PS51257">
    <property type="entry name" value="PROKAR_LIPOPROTEIN"/>
    <property type="match status" value="1"/>
</dbReference>
<evidence type="ECO:0000256" key="12">
    <source>
        <dbReference type="ARBA" id="ARBA00025849"/>
    </source>
</evidence>
<evidence type="ECO:0000256" key="13">
    <source>
        <dbReference type="RuleBase" id="RU362123"/>
    </source>
</evidence>
<evidence type="ECO:0000256" key="11">
    <source>
        <dbReference type="ARBA" id="ARBA00023136"/>
    </source>
</evidence>
<keyword evidence="13" id="KW-0735">Signal-anchor</keyword>
<sequence length="110" mass="12548">MKRKCALFLAVGFLLSACSSPVRQDEPKLLHLVQPVYPYYAAANNIRGEVKIRFDVGADGKVEKLWILSSEPQHLFDDAVISAVAKWRFEPNKPFKNMTKTIRFKLQPTL</sequence>
<evidence type="ECO:0000313" key="16">
    <source>
        <dbReference type="EMBL" id="MEL0551538.1"/>
    </source>
</evidence>
<evidence type="ECO:0000256" key="2">
    <source>
        <dbReference type="ARBA" id="ARBA00006555"/>
    </source>
</evidence>
<dbReference type="PANTHER" id="PTHR33446">
    <property type="entry name" value="PROTEIN TONB-RELATED"/>
    <property type="match status" value="1"/>
</dbReference>
<evidence type="ECO:0000256" key="1">
    <source>
        <dbReference type="ARBA" id="ARBA00004383"/>
    </source>
</evidence>
<dbReference type="PRINTS" id="PR01374">
    <property type="entry name" value="TONBPROTEIN"/>
</dbReference>
<gene>
    <name evidence="16" type="ORF">QFI96_007475</name>
</gene>
<name>A0ABU9F578_9ENTR</name>
<dbReference type="Gene3D" id="3.30.2420.10">
    <property type="entry name" value="TonB"/>
    <property type="match status" value="1"/>
</dbReference>
<dbReference type="InterPro" id="IPR037682">
    <property type="entry name" value="TonB_C"/>
</dbReference>
<comment type="function">
    <text evidence="13">Interacts with outer membrane receptor proteins that carry out high-affinity binding and energy dependent uptake into the periplasmic space of specific substrates. It could act to transduce energy from the cytoplasmic membrane to specific energy-requiring processes in the outer membrane, resulting in the release into the periplasm of ligands bound by these outer membrane proteins.</text>
</comment>
<evidence type="ECO:0000256" key="8">
    <source>
        <dbReference type="ARBA" id="ARBA00022737"/>
    </source>
</evidence>
<dbReference type="Pfam" id="PF03544">
    <property type="entry name" value="TonB_C"/>
    <property type="match status" value="1"/>
</dbReference>
<accession>A0ABU9F578</accession>
<comment type="similarity">
    <text evidence="2 13">Belongs to the TonB family.</text>
</comment>
<dbReference type="InterPro" id="IPR003538">
    <property type="entry name" value="TonB"/>
</dbReference>
<dbReference type="RefSeq" id="WP_123754476.1">
    <property type="nucleotide sequence ID" value="NZ_JARXNK020000100.1"/>
</dbReference>
<evidence type="ECO:0000256" key="3">
    <source>
        <dbReference type="ARBA" id="ARBA00022362"/>
    </source>
</evidence>
<proteinExistence type="inferred from homology"/>
<comment type="subcellular location">
    <subcellularLocation>
        <location evidence="1 13">Cell inner membrane</location>
        <topology evidence="1 13">Single-pass membrane protein</topology>
        <orientation evidence="1 13">Periplasmic side</orientation>
    </subcellularLocation>
</comment>
<dbReference type="Proteomes" id="UP001312893">
    <property type="component" value="Unassembled WGS sequence"/>
</dbReference>
<keyword evidence="6 13" id="KW-0997">Cell inner membrane</keyword>
<protein>
    <recommendedName>
        <fullName evidence="3 13">Protein TonB</fullName>
    </recommendedName>
</protein>
<evidence type="ECO:0000256" key="14">
    <source>
        <dbReference type="SAM" id="SignalP"/>
    </source>
</evidence>
<evidence type="ECO:0000256" key="10">
    <source>
        <dbReference type="ARBA" id="ARBA00022989"/>
    </source>
</evidence>
<keyword evidence="7" id="KW-0812">Transmembrane</keyword>
<dbReference type="NCBIfam" id="TIGR01352">
    <property type="entry name" value="tonB_Cterm"/>
    <property type="match status" value="1"/>
</dbReference>
<keyword evidence="11" id="KW-0472">Membrane</keyword>
<comment type="subunit">
    <text evidence="12">Homodimer. Forms a complex with the accessory proteins ExbB and ExbD.</text>
</comment>
<keyword evidence="17" id="KW-1185">Reference proteome</keyword>
<keyword evidence="4 13" id="KW-0813">Transport</keyword>
<reference evidence="16 17" key="1">
    <citation type="submission" date="2024-04" db="EMBL/GenBank/DDBJ databases">
        <title>Two novel Raoultella species associated with bleeding cankers of broadleaf hosts, Raoultella scottia sp. nov. and Raoultella lignicola sp. nov.</title>
        <authorList>
            <person name="Brady C.L."/>
        </authorList>
    </citation>
    <scope>NUCLEOTIDE SEQUENCE [LARGE SCALE GENOMIC DNA]</scope>
    <source>
        <strain evidence="16 17">TW_WC1a.1</strain>
    </source>
</reference>
<evidence type="ECO:0000256" key="6">
    <source>
        <dbReference type="ARBA" id="ARBA00022519"/>
    </source>
</evidence>
<dbReference type="PANTHER" id="PTHR33446:SF8">
    <property type="entry name" value="PROTEIN TONB"/>
    <property type="match status" value="1"/>
</dbReference>
<keyword evidence="5 13" id="KW-1003">Cell membrane</keyword>
<dbReference type="SUPFAM" id="SSF74653">
    <property type="entry name" value="TolA/TonB C-terminal domain"/>
    <property type="match status" value="1"/>
</dbReference>